<dbReference type="InterPro" id="IPR025711">
    <property type="entry name" value="PepSY"/>
</dbReference>
<dbReference type="STRING" id="240303.SAMN05421677_103128"/>
<proteinExistence type="predicted"/>
<evidence type="ECO:0000259" key="2">
    <source>
        <dbReference type="Pfam" id="PF03413"/>
    </source>
</evidence>
<protein>
    <submittedName>
        <fullName evidence="3">Peptidase propeptide and YPEB domain-containing protein</fullName>
    </submittedName>
</protein>
<accession>A0A1H0HCI8</accession>
<feature type="domain" description="PepSY" evidence="2">
    <location>
        <begin position="116"/>
        <end position="165"/>
    </location>
</feature>
<evidence type="ECO:0000256" key="1">
    <source>
        <dbReference type="SAM" id="MobiDB-lite"/>
    </source>
</evidence>
<evidence type="ECO:0000313" key="3">
    <source>
        <dbReference type="EMBL" id="SDO16813.1"/>
    </source>
</evidence>
<feature type="domain" description="PepSY" evidence="2">
    <location>
        <begin position="39"/>
        <end position="94"/>
    </location>
</feature>
<keyword evidence="4" id="KW-1185">Reference proteome</keyword>
<feature type="region of interest" description="Disordered" evidence="1">
    <location>
        <begin position="94"/>
        <end position="134"/>
    </location>
</feature>
<dbReference type="Gene3D" id="3.10.450.40">
    <property type="match status" value="2"/>
</dbReference>
<organism evidence="3 4">
    <name type="scientific">Halobacillus aidingensis</name>
    <dbReference type="NCBI Taxonomy" id="240303"/>
    <lineage>
        <taxon>Bacteria</taxon>
        <taxon>Bacillati</taxon>
        <taxon>Bacillota</taxon>
        <taxon>Bacilli</taxon>
        <taxon>Bacillales</taxon>
        <taxon>Bacillaceae</taxon>
        <taxon>Halobacillus</taxon>
    </lineage>
</organism>
<dbReference type="EMBL" id="FNIZ01000003">
    <property type="protein sequence ID" value="SDO16813.1"/>
    <property type="molecule type" value="Genomic_DNA"/>
</dbReference>
<gene>
    <name evidence="3" type="ORF">SAMN05421677_103128</name>
</gene>
<feature type="compositionally biased region" description="Basic and acidic residues" evidence="1">
    <location>
        <begin position="109"/>
        <end position="134"/>
    </location>
</feature>
<sequence length="173" mass="19019">MKKKWIIGGIVSVVVLGGAFGVSAVSGNDQFAESAVDFSQKEAEAAAKEEVDGLKIEKVEKDKEDGISIYEIEGQTEDGKEAEVEVDANTGEVVQVEHNEDDSDETSAEDLKVKKEEAEKTAKDKASGSEMKEMEIDDGHYEFKFQDDAIEYEVTVDGQTGEVIEFEKDKLEK</sequence>
<dbReference type="Proteomes" id="UP000198860">
    <property type="component" value="Unassembled WGS sequence"/>
</dbReference>
<dbReference type="RefSeq" id="WP_167356003.1">
    <property type="nucleotide sequence ID" value="NZ_FNIZ01000003.1"/>
</dbReference>
<reference evidence="4" key="1">
    <citation type="submission" date="2016-10" db="EMBL/GenBank/DDBJ databases">
        <authorList>
            <person name="Varghese N."/>
            <person name="Submissions S."/>
        </authorList>
    </citation>
    <scope>NUCLEOTIDE SEQUENCE [LARGE SCALE GENOMIC DNA]</scope>
    <source>
        <strain evidence="4">CGMCC 1.3703</strain>
    </source>
</reference>
<dbReference type="AlphaFoldDB" id="A0A1H0HCI8"/>
<name>A0A1H0HCI8_HALAD</name>
<feature type="compositionally biased region" description="Acidic residues" evidence="1">
    <location>
        <begin position="99"/>
        <end position="108"/>
    </location>
</feature>
<evidence type="ECO:0000313" key="4">
    <source>
        <dbReference type="Proteomes" id="UP000198860"/>
    </source>
</evidence>
<dbReference type="Pfam" id="PF03413">
    <property type="entry name" value="PepSY"/>
    <property type="match status" value="2"/>
</dbReference>